<feature type="region of interest" description="Disordered" evidence="2">
    <location>
        <begin position="293"/>
        <end position="353"/>
    </location>
</feature>
<dbReference type="GO" id="GO:0000492">
    <property type="term" value="P:box C/D snoRNP assembly"/>
    <property type="evidence" value="ECO:0007669"/>
    <property type="project" value="TreeGrafter"/>
</dbReference>
<accession>U4UET6</accession>
<sequence length="551" mass="63663">MRRKNAVQVKGSPVDWEAYVDEDDEEALHECEYYELDEEGSYACDTCERDFYSKYQFDKHMSEHRTCNLEGCTFTAHEKIIEKHIRMQHSTGIFEKIKKLNNPEDIAKWIEERKKNYPSKENVEKRYERQEELMKKGIRIQKNDNKFGRDKYRWSSVKKTKKRRRDPPRPPKISLIDQNADWNGTMFPFRGTSELIESEVVEERISDFEDDEWQKDAKAIPAKVNNSLGSLMAAYGSDSEDDVVELKSQHTSAVNSVKGLDAVTQDKSHCVSNVDSDNEPPEEVKIVKTEDHLAEHLSHSKPTGLKTDHVNENRRPRKRLHARSRTFKSRSYANPSEPSTSTGITRQSSDNFPHNNFSRRKVTLLEKLLEKEIRLERNVILQCWIVVVRAHLASDGCSGDRNQHLLERTCTAESNIYVFVYQLNIPVVKQLHNFRGYFTSSRYTLDWISIALNLVDYLTEDNFNAQQLTCLHRVPIELEVELSGSINTSICVLANLAKKIVLCFVVPIVGRVEKTLHVHKQATGEKDLSETVKVTSLKMGIFQSEDFAAYQ</sequence>
<gene>
    <name evidence="4" type="ORF">D910_08882</name>
</gene>
<reference evidence="4 5" key="1">
    <citation type="journal article" date="2013" name="Genome Biol.">
        <title>Draft genome of the mountain pine beetle, Dendroctonus ponderosae Hopkins, a major forest pest.</title>
        <authorList>
            <person name="Keeling C.I."/>
            <person name="Yuen M.M."/>
            <person name="Liao N.Y."/>
            <person name="Docking T.R."/>
            <person name="Chan S.K."/>
            <person name="Taylor G.A."/>
            <person name="Palmquist D.L."/>
            <person name="Jackman S.D."/>
            <person name="Nguyen A."/>
            <person name="Li M."/>
            <person name="Henderson H."/>
            <person name="Janes J.K."/>
            <person name="Zhao Y."/>
            <person name="Pandoh P."/>
            <person name="Moore R."/>
            <person name="Sperling F.A."/>
            <person name="Huber D.P."/>
            <person name="Birol I."/>
            <person name="Jones S.J."/>
            <person name="Bohlmann J."/>
        </authorList>
    </citation>
    <scope>NUCLEOTIDE SEQUENCE</scope>
</reference>
<dbReference type="InterPro" id="IPR039136">
    <property type="entry name" value="NUFIP1-like"/>
</dbReference>
<dbReference type="PROSITE" id="PS00028">
    <property type="entry name" value="ZINC_FINGER_C2H2_1"/>
    <property type="match status" value="1"/>
</dbReference>
<dbReference type="AlphaFoldDB" id="U4UET6"/>
<feature type="compositionally biased region" description="Basic residues" evidence="2">
    <location>
        <begin position="156"/>
        <end position="166"/>
    </location>
</feature>
<evidence type="ECO:0000313" key="4">
    <source>
        <dbReference type="EMBL" id="ERL91552.1"/>
    </source>
</evidence>
<keyword evidence="1" id="KW-0862">Zinc</keyword>
<feature type="compositionally biased region" description="Polar residues" evidence="2">
    <location>
        <begin position="329"/>
        <end position="353"/>
    </location>
</feature>
<dbReference type="GO" id="GO:0005634">
    <property type="term" value="C:nucleus"/>
    <property type="evidence" value="ECO:0007669"/>
    <property type="project" value="TreeGrafter"/>
</dbReference>
<proteinExistence type="predicted"/>
<dbReference type="Pfam" id="PF10453">
    <property type="entry name" value="NUFIP1"/>
    <property type="match status" value="1"/>
</dbReference>
<dbReference type="PANTHER" id="PTHR13309:SF0">
    <property type="entry name" value="FMR1-INTERACTING PROTEIN NUFIP1"/>
    <property type="match status" value="1"/>
</dbReference>
<dbReference type="OrthoDB" id="273070at2759"/>
<keyword evidence="1" id="KW-0479">Metal-binding</keyword>
<protein>
    <recommendedName>
        <fullName evidence="3">C2H2-type domain-containing protein</fullName>
    </recommendedName>
</protein>
<organism evidence="4 5">
    <name type="scientific">Dendroctonus ponderosae</name>
    <name type="common">Mountain pine beetle</name>
    <dbReference type="NCBI Taxonomy" id="77166"/>
    <lineage>
        <taxon>Eukaryota</taxon>
        <taxon>Metazoa</taxon>
        <taxon>Ecdysozoa</taxon>
        <taxon>Arthropoda</taxon>
        <taxon>Hexapoda</taxon>
        <taxon>Insecta</taxon>
        <taxon>Pterygota</taxon>
        <taxon>Neoptera</taxon>
        <taxon>Endopterygota</taxon>
        <taxon>Coleoptera</taxon>
        <taxon>Polyphaga</taxon>
        <taxon>Cucujiformia</taxon>
        <taxon>Curculionidae</taxon>
        <taxon>Scolytinae</taxon>
        <taxon>Dendroctonus</taxon>
    </lineage>
</organism>
<dbReference type="InterPro" id="IPR019496">
    <property type="entry name" value="NUFIP1_cons_dom"/>
</dbReference>
<dbReference type="SMART" id="SM00355">
    <property type="entry name" value="ZnF_C2H2"/>
    <property type="match status" value="2"/>
</dbReference>
<keyword evidence="1" id="KW-0863">Zinc-finger</keyword>
<dbReference type="EMBL" id="KB632288">
    <property type="protein sequence ID" value="ERL91552.1"/>
    <property type="molecule type" value="Genomic_DNA"/>
</dbReference>
<evidence type="ECO:0000313" key="5">
    <source>
        <dbReference type="Proteomes" id="UP000030742"/>
    </source>
</evidence>
<evidence type="ECO:0000256" key="2">
    <source>
        <dbReference type="SAM" id="MobiDB-lite"/>
    </source>
</evidence>
<feature type="compositionally biased region" description="Basic residues" evidence="2">
    <location>
        <begin position="315"/>
        <end position="328"/>
    </location>
</feature>
<dbReference type="PROSITE" id="PS50157">
    <property type="entry name" value="ZINC_FINGER_C2H2_2"/>
    <property type="match status" value="1"/>
</dbReference>
<feature type="region of interest" description="Disordered" evidence="2">
    <location>
        <begin position="155"/>
        <end position="174"/>
    </location>
</feature>
<dbReference type="InterPro" id="IPR013087">
    <property type="entry name" value="Znf_C2H2_type"/>
</dbReference>
<evidence type="ECO:0000259" key="3">
    <source>
        <dbReference type="PROSITE" id="PS50157"/>
    </source>
</evidence>
<feature type="non-terminal residue" evidence="4">
    <location>
        <position position="551"/>
    </location>
</feature>
<dbReference type="PANTHER" id="PTHR13309">
    <property type="entry name" value="NUCLEAR FRAGILE X MENTAL RETARDATION PROTEIN INTERACTING PROTEIN 1"/>
    <property type="match status" value="1"/>
</dbReference>
<dbReference type="GO" id="GO:0003723">
    <property type="term" value="F:RNA binding"/>
    <property type="evidence" value="ECO:0007669"/>
    <property type="project" value="InterPro"/>
</dbReference>
<dbReference type="GO" id="GO:0008270">
    <property type="term" value="F:zinc ion binding"/>
    <property type="evidence" value="ECO:0007669"/>
    <property type="project" value="UniProtKB-KW"/>
</dbReference>
<dbReference type="STRING" id="77166.U4UET6"/>
<dbReference type="Proteomes" id="UP000030742">
    <property type="component" value="Unassembled WGS sequence"/>
</dbReference>
<name>U4UET6_DENPD</name>
<feature type="domain" description="C2H2-type" evidence="3">
    <location>
        <begin position="42"/>
        <end position="64"/>
    </location>
</feature>
<evidence type="ECO:0000256" key="1">
    <source>
        <dbReference type="PROSITE-ProRule" id="PRU00042"/>
    </source>
</evidence>